<dbReference type="EMBL" id="PDDX01000001">
    <property type="protein sequence ID" value="PHI31157.1"/>
    <property type="molecule type" value="Genomic_DNA"/>
</dbReference>
<dbReference type="Proteomes" id="UP000373449">
    <property type="component" value="Unassembled WGS sequence"/>
</dbReference>
<sequence length="88" mass="10260">MTTYVQFNPSDAGPFRFTANINKQTFFITVPYNRYSNRYFVEFRDRNNNIAMYVPLIESPDDFDLNIALPFAPGSLVYRASTNNFEVN</sequence>
<organism evidence="1 3">
    <name type="scientific">Budvicia aquatica</name>
    <dbReference type="NCBI Taxonomy" id="82979"/>
    <lineage>
        <taxon>Bacteria</taxon>
        <taxon>Pseudomonadati</taxon>
        <taxon>Pseudomonadota</taxon>
        <taxon>Gammaproteobacteria</taxon>
        <taxon>Enterobacterales</taxon>
        <taxon>Budviciaceae</taxon>
        <taxon>Budvicia</taxon>
    </lineage>
</organism>
<reference evidence="3" key="2">
    <citation type="submission" date="2017-09" db="EMBL/GenBank/DDBJ databases">
        <title>FDA dAtabase for Regulatory Grade micrObial Sequences (FDA-ARGOS): Supporting development and validation of Infectious Disease Dx tests.</title>
        <authorList>
            <person name="Minogue T."/>
            <person name="Wolcott M."/>
            <person name="Wasieloski L."/>
            <person name="Aguilar W."/>
            <person name="Moore D."/>
            <person name="Tallon L."/>
            <person name="Sadzewicz L."/>
            <person name="Ott S."/>
            <person name="Zhao X."/>
            <person name="Nagaraj S."/>
            <person name="Vavikolanu K."/>
            <person name="Aluvathingal J."/>
            <person name="Nadendla S."/>
            <person name="Sichtig H."/>
        </authorList>
    </citation>
    <scope>NUCLEOTIDE SEQUENCE [LARGE SCALE GENOMIC DNA]</scope>
    <source>
        <strain evidence="3">FDAARGOS_387</strain>
    </source>
</reference>
<reference evidence="1" key="1">
    <citation type="submission" date="2017-09" db="EMBL/GenBank/DDBJ databases">
        <title>FDA dAtabase for Regulatory Grade micrObial Sequences (FDA-ARGOS): Supporting development and validation of Infectious Disease Dx tests.</title>
        <authorList>
            <person name="Minogue T."/>
            <person name="Wolcott M."/>
            <person name="Wasieloski L."/>
            <person name="Aguilar W."/>
            <person name="Moore D."/>
            <person name="Tallon L.J."/>
            <person name="Sadzewicz L."/>
            <person name="Ott S."/>
            <person name="Zhao X."/>
            <person name="Nagaraj S."/>
            <person name="Vavikolanu K."/>
            <person name="Aluvathingal J."/>
            <person name="Nadendla S."/>
            <person name="Sichtig H."/>
        </authorList>
    </citation>
    <scope>NUCLEOTIDE SEQUENCE</scope>
    <source>
        <strain evidence="1">FDAARGOS_387</strain>
    </source>
</reference>
<proteinExistence type="predicted"/>
<dbReference type="EMBL" id="CAADJA010000002">
    <property type="protein sequence ID" value="VFS51410.1"/>
    <property type="molecule type" value="Genomic_DNA"/>
</dbReference>
<dbReference type="AlphaFoldDB" id="A0A2C6DPL4"/>
<name>A0A2C6DPL4_9GAMM</name>
<evidence type="ECO:0000313" key="3">
    <source>
        <dbReference type="Proteomes" id="UP000224974"/>
    </source>
</evidence>
<keyword evidence="3" id="KW-1185">Reference proteome</keyword>
<evidence type="ECO:0000313" key="1">
    <source>
        <dbReference type="EMBL" id="PHI31157.1"/>
    </source>
</evidence>
<dbReference type="RefSeq" id="WP_029095744.1">
    <property type="nucleotide sequence ID" value="NZ_CAADJA010000002.1"/>
</dbReference>
<evidence type="ECO:0000313" key="2">
    <source>
        <dbReference type="EMBL" id="VFS51410.1"/>
    </source>
</evidence>
<dbReference type="STRING" id="1111728.GCA_000427805_03714"/>
<dbReference type="Proteomes" id="UP000224974">
    <property type="component" value="Unassembled WGS sequence"/>
</dbReference>
<accession>A0A2C6DPL4</accession>
<gene>
    <name evidence="1" type="ORF">CRN84_18335</name>
    <name evidence="2" type="ORF">NCTC12282_05053</name>
</gene>
<protein>
    <submittedName>
        <fullName evidence="1">Uncharacterized protein</fullName>
    </submittedName>
</protein>
<dbReference type="OrthoDB" id="6556190at2"/>
<reference evidence="2 4" key="3">
    <citation type="submission" date="2019-03" db="EMBL/GenBank/DDBJ databases">
        <authorList>
            <consortium name="Pathogen Informatics"/>
        </authorList>
    </citation>
    <scope>NUCLEOTIDE SEQUENCE [LARGE SCALE GENOMIC DNA]</scope>
    <source>
        <strain evidence="2 4">NCTC12282</strain>
    </source>
</reference>
<evidence type="ECO:0000313" key="4">
    <source>
        <dbReference type="Proteomes" id="UP000373449"/>
    </source>
</evidence>